<accession>A0A402BDI8</accession>
<dbReference type="Proteomes" id="UP000287171">
    <property type="component" value="Unassembled WGS sequence"/>
</dbReference>
<organism evidence="1 2">
    <name type="scientific">Dictyobacter alpinus</name>
    <dbReference type="NCBI Taxonomy" id="2014873"/>
    <lineage>
        <taxon>Bacteria</taxon>
        <taxon>Bacillati</taxon>
        <taxon>Chloroflexota</taxon>
        <taxon>Ktedonobacteria</taxon>
        <taxon>Ktedonobacterales</taxon>
        <taxon>Dictyobacteraceae</taxon>
        <taxon>Dictyobacter</taxon>
    </lineage>
</organism>
<name>A0A402BDI8_9CHLR</name>
<protein>
    <submittedName>
        <fullName evidence="1">Uncharacterized protein</fullName>
    </submittedName>
</protein>
<comment type="caution">
    <text evidence="1">The sequence shown here is derived from an EMBL/GenBank/DDBJ whole genome shotgun (WGS) entry which is preliminary data.</text>
</comment>
<dbReference type="AlphaFoldDB" id="A0A402BDI8"/>
<sequence length="380" mass="43131">MDVSQLVATLVEEPGRPQSDLLEELGDAICHQGDIYDAEARFVVPYFFAFLPQALTKDKIHVLGLLGVLIRESWKQFPTPEESYRKNPLYRMLCEGIPIYRELLGSKNRELRMLCAFLLGYCRSETVDIPGCLKAQYKQESDEYVQFALIKALTLLQTLTNAERAEVFRTTISFVIRHALSLAIAQVEGDETPSAVAMVLLEGLLNTEALDLAYNGAPYPTCALCAILDVTASFSQQRHIHLLITAIERYQITSRMALLHLITIIEHLFQLAEFPQEVFPYTSRWITPITCEMQYRARHGARSEPFALTDLTGVQYQALLCLLHCEDFWRQKTNLLACIPSQQQEKLWLSFCKGLKRDWGSASDANKGHSCHINMYCITG</sequence>
<gene>
    <name evidence="1" type="ORF">KDA_49570</name>
</gene>
<evidence type="ECO:0000313" key="2">
    <source>
        <dbReference type="Proteomes" id="UP000287171"/>
    </source>
</evidence>
<keyword evidence="2" id="KW-1185">Reference proteome</keyword>
<dbReference type="RefSeq" id="WP_126629729.1">
    <property type="nucleotide sequence ID" value="NZ_BIFT01000002.1"/>
</dbReference>
<evidence type="ECO:0000313" key="1">
    <source>
        <dbReference type="EMBL" id="GCE29473.1"/>
    </source>
</evidence>
<proteinExistence type="predicted"/>
<dbReference type="EMBL" id="BIFT01000002">
    <property type="protein sequence ID" value="GCE29473.1"/>
    <property type="molecule type" value="Genomic_DNA"/>
</dbReference>
<reference evidence="2" key="1">
    <citation type="submission" date="2018-12" db="EMBL/GenBank/DDBJ databases">
        <title>Tengunoibacter tsumagoiensis gen. nov., sp. nov., Dictyobacter kobayashii sp. nov., D. alpinus sp. nov., and D. joshuensis sp. nov. and description of Dictyobacteraceae fam. nov. within the order Ktedonobacterales isolated from Tengu-no-mugimeshi.</title>
        <authorList>
            <person name="Wang C.M."/>
            <person name="Zheng Y."/>
            <person name="Sakai Y."/>
            <person name="Toyoda A."/>
            <person name="Minakuchi Y."/>
            <person name="Abe K."/>
            <person name="Yokota A."/>
            <person name="Yabe S."/>
        </authorList>
    </citation>
    <scope>NUCLEOTIDE SEQUENCE [LARGE SCALE GENOMIC DNA]</scope>
    <source>
        <strain evidence="2">Uno16</strain>
    </source>
</reference>